<evidence type="ECO:0000313" key="2">
    <source>
        <dbReference type="Proteomes" id="UP000762676"/>
    </source>
</evidence>
<dbReference type="AlphaFoldDB" id="A0AAV4GZH3"/>
<organism evidence="1 2">
    <name type="scientific">Elysia marginata</name>
    <dbReference type="NCBI Taxonomy" id="1093978"/>
    <lineage>
        <taxon>Eukaryota</taxon>
        <taxon>Metazoa</taxon>
        <taxon>Spiralia</taxon>
        <taxon>Lophotrochozoa</taxon>
        <taxon>Mollusca</taxon>
        <taxon>Gastropoda</taxon>
        <taxon>Heterobranchia</taxon>
        <taxon>Euthyneura</taxon>
        <taxon>Panpulmonata</taxon>
        <taxon>Sacoglossa</taxon>
        <taxon>Placobranchoidea</taxon>
        <taxon>Plakobranchidae</taxon>
        <taxon>Elysia</taxon>
    </lineage>
</organism>
<evidence type="ECO:0000313" key="1">
    <source>
        <dbReference type="EMBL" id="GFR90045.1"/>
    </source>
</evidence>
<name>A0AAV4GZH3_9GAST</name>
<dbReference type="EMBL" id="BMAT01005259">
    <property type="protein sequence ID" value="GFR90045.1"/>
    <property type="molecule type" value="Genomic_DNA"/>
</dbReference>
<reference evidence="1 2" key="1">
    <citation type="journal article" date="2021" name="Elife">
        <title>Chloroplast acquisition without the gene transfer in kleptoplastic sea slugs, Plakobranchus ocellatus.</title>
        <authorList>
            <person name="Maeda T."/>
            <person name="Takahashi S."/>
            <person name="Yoshida T."/>
            <person name="Shimamura S."/>
            <person name="Takaki Y."/>
            <person name="Nagai Y."/>
            <person name="Toyoda A."/>
            <person name="Suzuki Y."/>
            <person name="Arimoto A."/>
            <person name="Ishii H."/>
            <person name="Satoh N."/>
            <person name="Nishiyama T."/>
            <person name="Hasebe M."/>
            <person name="Maruyama T."/>
            <person name="Minagawa J."/>
            <person name="Obokata J."/>
            <person name="Shigenobu S."/>
        </authorList>
    </citation>
    <scope>NUCLEOTIDE SEQUENCE [LARGE SCALE GENOMIC DNA]</scope>
</reference>
<accession>A0AAV4GZH3</accession>
<protein>
    <submittedName>
        <fullName evidence="1">Uncharacterized protein</fullName>
    </submittedName>
</protein>
<dbReference type="Proteomes" id="UP000762676">
    <property type="component" value="Unassembled WGS sequence"/>
</dbReference>
<sequence length="182" mass="20176">MSSHPPPASSNRQAYHNVQLRGKGRGYNFFAAPASASKAAPPQGSLVSYVEEFNSILKKLSSGLAARFPFDATIDRAKKRIQLAVDMDPTLGIDTVGPYLYRFREEIFAGDDAFFIEKSHSVDPEDIDSENADLISYLIPKVQTAWTEADRCQQDAYRAVIQDLLDVYLDYLAVLHASTAIN</sequence>
<gene>
    <name evidence="1" type="ORF">ElyMa_002557600</name>
</gene>
<keyword evidence="2" id="KW-1185">Reference proteome</keyword>
<comment type="caution">
    <text evidence="1">The sequence shown here is derived from an EMBL/GenBank/DDBJ whole genome shotgun (WGS) entry which is preliminary data.</text>
</comment>
<proteinExistence type="predicted"/>